<dbReference type="CDD" id="cd00165">
    <property type="entry name" value="S4"/>
    <property type="match status" value="1"/>
</dbReference>
<dbReference type="PANTHER" id="PTHR13633:SF3">
    <property type="entry name" value="MITOCHONDRIAL TRANSCRIPTION RESCUE FACTOR 1"/>
    <property type="match status" value="1"/>
</dbReference>
<dbReference type="InterPro" id="IPR012677">
    <property type="entry name" value="Nucleotide-bd_a/b_plait_sf"/>
</dbReference>
<dbReference type="Pfam" id="PF21278">
    <property type="entry name" value="YlmH_1st"/>
    <property type="match status" value="1"/>
</dbReference>
<dbReference type="OrthoDB" id="9812787at2"/>
<dbReference type="InterPro" id="IPR048443">
    <property type="entry name" value="RqcP2_N"/>
</dbReference>
<dbReference type="InterPro" id="IPR040591">
    <property type="entry name" value="RqcP2_RBD"/>
</dbReference>
<dbReference type="InterPro" id="IPR002942">
    <property type="entry name" value="S4_RNA-bd"/>
</dbReference>
<dbReference type="Gene3D" id="3.30.70.330">
    <property type="match status" value="1"/>
</dbReference>
<dbReference type="Gene3D" id="3.30.1370.160">
    <property type="match status" value="1"/>
</dbReference>
<dbReference type="PROSITE" id="PS50889">
    <property type="entry name" value="S4"/>
    <property type="match status" value="1"/>
</dbReference>
<dbReference type="SMART" id="SM00363">
    <property type="entry name" value="S4"/>
    <property type="match status" value="1"/>
</dbReference>
<dbReference type="Proteomes" id="UP000310506">
    <property type="component" value="Unassembled WGS sequence"/>
</dbReference>
<dbReference type="GO" id="GO:0003723">
    <property type="term" value="F:RNA binding"/>
    <property type="evidence" value="ECO:0007669"/>
    <property type="project" value="UniProtKB-KW"/>
</dbReference>
<protein>
    <submittedName>
        <fullName evidence="3">RNA-binding protein</fullName>
    </submittedName>
</protein>
<dbReference type="Gene3D" id="3.10.290.10">
    <property type="entry name" value="RNA-binding S4 domain"/>
    <property type="match status" value="1"/>
</dbReference>
<keyword evidence="4" id="KW-1185">Reference proteome</keyword>
<reference evidence="3 4" key="1">
    <citation type="submission" date="2019-01" db="EMBL/GenBank/DDBJ databases">
        <title>Vagococcus silagei sp. nov. isolated from brewer's grain.</title>
        <authorList>
            <person name="Guu J.-R."/>
        </authorList>
    </citation>
    <scope>NUCLEOTIDE SEQUENCE [LARGE SCALE GENOMIC DNA]</scope>
    <source>
        <strain evidence="3 4">2B-2</strain>
    </source>
</reference>
<dbReference type="InterPro" id="IPR036986">
    <property type="entry name" value="S4_RNA-bd_sf"/>
</dbReference>
<proteinExistence type="predicted"/>
<evidence type="ECO:0000259" key="2">
    <source>
        <dbReference type="SMART" id="SM00363"/>
    </source>
</evidence>
<organism evidence="3 4">
    <name type="scientific">Vagococcus silagei</name>
    <dbReference type="NCBI Taxonomy" id="2508885"/>
    <lineage>
        <taxon>Bacteria</taxon>
        <taxon>Bacillati</taxon>
        <taxon>Bacillota</taxon>
        <taxon>Bacilli</taxon>
        <taxon>Lactobacillales</taxon>
        <taxon>Enterococcaceae</taxon>
        <taxon>Vagococcus</taxon>
    </lineage>
</organism>
<evidence type="ECO:0000256" key="1">
    <source>
        <dbReference type="PROSITE-ProRule" id="PRU00182"/>
    </source>
</evidence>
<feature type="domain" description="RNA-binding S4" evidence="2">
    <location>
        <begin position="183"/>
        <end position="240"/>
    </location>
</feature>
<dbReference type="RefSeq" id="WP_136137092.1">
    <property type="nucleotide sequence ID" value="NZ_SDGV01000017.1"/>
</dbReference>
<dbReference type="Pfam" id="PF01479">
    <property type="entry name" value="S4"/>
    <property type="match status" value="1"/>
</dbReference>
<dbReference type="PANTHER" id="PTHR13633">
    <property type="entry name" value="MITOCHONDRIAL TRANSCRIPTION RESCUE FACTOR 1"/>
    <property type="match status" value="1"/>
</dbReference>
<evidence type="ECO:0000313" key="4">
    <source>
        <dbReference type="Proteomes" id="UP000310506"/>
    </source>
</evidence>
<dbReference type="EMBL" id="SDGV01000017">
    <property type="protein sequence ID" value="THB60845.1"/>
    <property type="molecule type" value="Genomic_DNA"/>
</dbReference>
<sequence>MQTNVYQHFRKDEHPFIESVLDWIDQVTAQYAPIVTDFLNPREKFIVESLVNGNLDIECQFYGGFEESERKCAILYPNYYTPSIEDFEIKIFEISYPTKFCDLTHGKILGTIINKGIKRECIGDIITDGEKWQIFMKKSIANYVVIQTEKISNVSIRFIEIELNDVMKPIEDWMLENHTISSLRIDNLVSSVYNISRQRSKKLIESGKVQLNWTPIERPDLVADIKDIVSVRGFGRIQLEDIQGKTRKDKIRIAIRCLRK</sequence>
<comment type="caution">
    <text evidence="3">The sequence shown here is derived from an EMBL/GenBank/DDBJ whole genome shotgun (WGS) entry which is preliminary data.</text>
</comment>
<evidence type="ECO:0000313" key="3">
    <source>
        <dbReference type="EMBL" id="THB60845.1"/>
    </source>
</evidence>
<gene>
    <name evidence="3" type="ORF">ESZ54_07700</name>
</gene>
<accession>A0A4S3B7T5</accession>
<dbReference type="Pfam" id="PF17774">
    <property type="entry name" value="YlmH_RBD"/>
    <property type="match status" value="1"/>
</dbReference>
<keyword evidence="1" id="KW-0694">RNA-binding</keyword>
<dbReference type="SUPFAM" id="SSF55174">
    <property type="entry name" value="Alpha-L RNA-binding motif"/>
    <property type="match status" value="1"/>
</dbReference>
<dbReference type="AlphaFoldDB" id="A0A4S3B7T5"/>
<name>A0A4S3B7T5_9ENTE</name>